<dbReference type="GO" id="GO:0004673">
    <property type="term" value="F:protein histidine kinase activity"/>
    <property type="evidence" value="ECO:0007669"/>
    <property type="project" value="UniProtKB-EC"/>
</dbReference>
<evidence type="ECO:0000256" key="12">
    <source>
        <dbReference type="SAM" id="Phobius"/>
    </source>
</evidence>
<evidence type="ECO:0000256" key="9">
    <source>
        <dbReference type="ARBA" id="ARBA00022989"/>
    </source>
</evidence>
<dbReference type="EC" id="2.7.13.3" evidence="15"/>
<dbReference type="Pfam" id="PF06580">
    <property type="entry name" value="His_kinase"/>
    <property type="match status" value="1"/>
</dbReference>
<evidence type="ECO:0000256" key="10">
    <source>
        <dbReference type="ARBA" id="ARBA00023012"/>
    </source>
</evidence>
<evidence type="ECO:0000256" key="7">
    <source>
        <dbReference type="ARBA" id="ARBA00022777"/>
    </source>
</evidence>
<comment type="caution">
    <text evidence="15">The sequence shown here is derived from an EMBL/GenBank/DDBJ whole genome shotgun (WGS) entry which is preliminary data.</text>
</comment>
<keyword evidence="3" id="KW-0597">Phosphoprotein</keyword>
<evidence type="ECO:0000256" key="3">
    <source>
        <dbReference type="ARBA" id="ARBA00022553"/>
    </source>
</evidence>
<evidence type="ECO:0000256" key="2">
    <source>
        <dbReference type="ARBA" id="ARBA00022475"/>
    </source>
</evidence>
<keyword evidence="6" id="KW-0547">Nucleotide-binding</keyword>
<proteinExistence type="predicted"/>
<evidence type="ECO:0000256" key="1">
    <source>
        <dbReference type="ARBA" id="ARBA00004651"/>
    </source>
</evidence>
<dbReference type="Proteomes" id="UP001230005">
    <property type="component" value="Unassembled WGS sequence"/>
</dbReference>
<dbReference type="PANTHER" id="PTHR34220:SF11">
    <property type="entry name" value="SENSOR PROTEIN KINASE HPTS"/>
    <property type="match status" value="1"/>
</dbReference>
<feature type="transmembrane region" description="Helical" evidence="12">
    <location>
        <begin position="20"/>
        <end position="38"/>
    </location>
</feature>
<dbReference type="InterPro" id="IPR010559">
    <property type="entry name" value="Sig_transdc_His_kin_internal"/>
</dbReference>
<protein>
    <submittedName>
        <fullName evidence="15">Two-component system sensor histidine kinase YesM</fullName>
        <ecNumber evidence="15">2.7.13.3</ecNumber>
    </submittedName>
</protein>
<feature type="transmembrane region" description="Helical" evidence="12">
    <location>
        <begin position="263"/>
        <end position="285"/>
    </location>
</feature>
<dbReference type="Pfam" id="PF02518">
    <property type="entry name" value="HATPase_c"/>
    <property type="match status" value="1"/>
</dbReference>
<keyword evidence="10" id="KW-0902">Two-component regulatory system</keyword>
<dbReference type="RefSeq" id="WP_307321715.1">
    <property type="nucleotide sequence ID" value="NZ_JAUSUG010000002.1"/>
</dbReference>
<evidence type="ECO:0000256" key="11">
    <source>
        <dbReference type="ARBA" id="ARBA00023136"/>
    </source>
</evidence>
<keyword evidence="5 12" id="KW-0812">Transmembrane</keyword>
<evidence type="ECO:0000256" key="5">
    <source>
        <dbReference type="ARBA" id="ARBA00022692"/>
    </source>
</evidence>
<evidence type="ECO:0000313" key="16">
    <source>
        <dbReference type="Proteomes" id="UP001230005"/>
    </source>
</evidence>
<name>A0ABT9ZPZ9_9BACI</name>
<keyword evidence="11 12" id="KW-0472">Membrane</keyword>
<gene>
    <name evidence="15" type="ORF">J2S74_000651</name>
</gene>
<evidence type="ECO:0000256" key="4">
    <source>
        <dbReference type="ARBA" id="ARBA00022679"/>
    </source>
</evidence>
<sequence length="557" mass="64990">MEQRQKIKDYIQNSFIKATVIIISFILSVYLLSLYIIFNLSIVNPNKEVNEYLTNKVAQEFIYYKEGVKSLSNEEEIIRAVETNTATNVVNQLLYDFQHERKIPSNFALLNRDKEVLSSSLYRDERERLENSFFIENLTNNLNRDMYIEQSVGNLFENSHHSTYFFSIVIKEEEQVLGYLVYFLEDFVVDSSYDQMVFVTDQFDNVIARTHDFRINNLGKLNIDTSTNYVSINGYYFYLNYNTVGSQNIGILTMTSINIYRLLLFYGIASMSVSSLIIILAVLIVTPKILKKTLQPFDTLVSIISNQNNNQTPVDDDNVFDELQTIHEEYNSKINEIKTLIQINKEIMEKKRELEIKHLEAKFNPHFLYNVLEMIKYEITLDPENASEIIVKIAKLMRYNTNFGNVTVPLKTDLEYLEDYFSLQKMRFGKRLEYEIDIPNELLYIHVPKLIIQPLIENAIKHNIDKTNKLSIRLSAHKFNSHLFIVVQDDGEGIEANKLSEIQKVLSGDTEMTDHNGIRNTHNIIQLLYGENYGLQIESKVNRGTLVRLWIPLEEVD</sequence>
<keyword evidence="16" id="KW-1185">Reference proteome</keyword>
<organism evidence="15 16">
    <name type="scientific">Evansella vedderi</name>
    <dbReference type="NCBI Taxonomy" id="38282"/>
    <lineage>
        <taxon>Bacteria</taxon>
        <taxon>Bacillati</taxon>
        <taxon>Bacillota</taxon>
        <taxon>Bacilli</taxon>
        <taxon>Bacillales</taxon>
        <taxon>Bacillaceae</taxon>
        <taxon>Evansella</taxon>
    </lineage>
</organism>
<keyword evidence="2" id="KW-1003">Cell membrane</keyword>
<dbReference type="InterPro" id="IPR003594">
    <property type="entry name" value="HATPase_dom"/>
</dbReference>
<dbReference type="EMBL" id="JAUSUG010000002">
    <property type="protein sequence ID" value="MDQ0253279.1"/>
    <property type="molecule type" value="Genomic_DNA"/>
</dbReference>
<feature type="domain" description="Histidine kinase/HSP90-like ATPase" evidence="13">
    <location>
        <begin position="450"/>
        <end position="554"/>
    </location>
</feature>
<feature type="domain" description="Signal transduction histidine kinase internal region" evidence="14">
    <location>
        <begin position="355"/>
        <end position="432"/>
    </location>
</feature>
<evidence type="ECO:0000256" key="6">
    <source>
        <dbReference type="ARBA" id="ARBA00022741"/>
    </source>
</evidence>
<keyword evidence="8" id="KW-0067">ATP-binding</keyword>
<evidence type="ECO:0000259" key="14">
    <source>
        <dbReference type="Pfam" id="PF06580"/>
    </source>
</evidence>
<keyword evidence="9 12" id="KW-1133">Transmembrane helix</keyword>
<dbReference type="SUPFAM" id="SSF55874">
    <property type="entry name" value="ATPase domain of HSP90 chaperone/DNA topoisomerase II/histidine kinase"/>
    <property type="match status" value="1"/>
</dbReference>
<dbReference type="InterPro" id="IPR050640">
    <property type="entry name" value="Bact_2-comp_sensor_kinase"/>
</dbReference>
<accession>A0ABT9ZPZ9</accession>
<dbReference type="PANTHER" id="PTHR34220">
    <property type="entry name" value="SENSOR HISTIDINE KINASE YPDA"/>
    <property type="match status" value="1"/>
</dbReference>
<evidence type="ECO:0000313" key="15">
    <source>
        <dbReference type="EMBL" id="MDQ0253279.1"/>
    </source>
</evidence>
<reference evidence="15 16" key="1">
    <citation type="submission" date="2023-07" db="EMBL/GenBank/DDBJ databases">
        <title>Genomic Encyclopedia of Type Strains, Phase IV (KMG-IV): sequencing the most valuable type-strain genomes for metagenomic binning, comparative biology and taxonomic classification.</title>
        <authorList>
            <person name="Goeker M."/>
        </authorList>
    </citation>
    <scope>NUCLEOTIDE SEQUENCE [LARGE SCALE GENOMIC DNA]</scope>
    <source>
        <strain evidence="15 16">DSM 9768</strain>
    </source>
</reference>
<dbReference type="InterPro" id="IPR036890">
    <property type="entry name" value="HATPase_C_sf"/>
</dbReference>
<dbReference type="Gene3D" id="3.30.565.10">
    <property type="entry name" value="Histidine kinase-like ATPase, C-terminal domain"/>
    <property type="match status" value="1"/>
</dbReference>
<comment type="subcellular location">
    <subcellularLocation>
        <location evidence="1">Cell membrane</location>
        <topology evidence="1">Multi-pass membrane protein</topology>
    </subcellularLocation>
</comment>
<keyword evidence="4 15" id="KW-0808">Transferase</keyword>
<keyword evidence="7 15" id="KW-0418">Kinase</keyword>
<evidence type="ECO:0000259" key="13">
    <source>
        <dbReference type="Pfam" id="PF02518"/>
    </source>
</evidence>
<evidence type="ECO:0000256" key="8">
    <source>
        <dbReference type="ARBA" id="ARBA00022840"/>
    </source>
</evidence>